<dbReference type="InterPro" id="IPR001584">
    <property type="entry name" value="Integrase_cat-core"/>
</dbReference>
<protein>
    <submittedName>
        <fullName evidence="3">Transposase</fullName>
    </submittedName>
</protein>
<dbReference type="InterPro" id="IPR048020">
    <property type="entry name" value="Transpos_IS3"/>
</dbReference>
<dbReference type="InterPro" id="IPR025948">
    <property type="entry name" value="HTH-like_dom"/>
</dbReference>
<evidence type="ECO:0000313" key="4">
    <source>
        <dbReference type="Proteomes" id="UP000617426"/>
    </source>
</evidence>
<evidence type="ECO:0000313" key="3">
    <source>
        <dbReference type="EMBL" id="MBB6335188.1"/>
    </source>
</evidence>
<reference evidence="3" key="1">
    <citation type="submission" date="2020-08" db="EMBL/GenBank/DDBJ databases">
        <title>Sequencing the genomes of 1000 actinobacteria strains.</title>
        <authorList>
            <person name="Klenk H.-P."/>
        </authorList>
    </citation>
    <scope>NUCLEOTIDE SEQUENCE</scope>
    <source>
        <strain evidence="3">DSM 10695</strain>
    </source>
</reference>
<evidence type="ECO:0000259" key="2">
    <source>
        <dbReference type="PROSITE" id="PS50994"/>
    </source>
</evidence>
<evidence type="ECO:0000256" key="1">
    <source>
        <dbReference type="ARBA" id="ARBA00002286"/>
    </source>
</evidence>
<comment type="function">
    <text evidence="1">Involved in the transposition of the insertion sequence.</text>
</comment>
<comment type="caution">
    <text evidence="3">The sequence shown here is derived from an EMBL/GenBank/DDBJ whole genome shotgun (WGS) entry which is preliminary data.</text>
</comment>
<dbReference type="RefSeq" id="WP_184453434.1">
    <property type="nucleotide sequence ID" value="NZ_JACHMK010000001.1"/>
</dbReference>
<dbReference type="NCBIfam" id="NF033516">
    <property type="entry name" value="transpos_IS3"/>
    <property type="match status" value="1"/>
</dbReference>
<dbReference type="InterPro" id="IPR012337">
    <property type="entry name" value="RNaseH-like_sf"/>
</dbReference>
<sequence>MVATLRSEYPLPVLLQVANLARSTFYYQLGQMQAQDRHVKLKQAIRKIFDKSHQRYGYRRVRLQLLRDGWCVSRKLVAKLMRQLGLRSKTRKRKCYNSYRGTTSRRADNHLDRRFATEKPNQQWVSDITQFQISGQKLYLSPVMDLCDHSILAHTLSVSSTTKVSALSLKKAFRVAGDPEGVLVHTDQGYHYQHQSWISQLVEHQCVQSMSRKGNCYDNSVMENFFSHLKEEMFNNDSFASISELRAAIDEYIQWYNTERMQERLGGMTPNEYRQHALTTIG</sequence>
<keyword evidence="4" id="KW-1185">Reference proteome</keyword>
<gene>
    <name evidence="3" type="ORF">HD592_001753</name>
</gene>
<feature type="domain" description="Integrase catalytic" evidence="2">
    <location>
        <begin position="116"/>
        <end position="278"/>
    </location>
</feature>
<dbReference type="AlphaFoldDB" id="A0A923E372"/>
<dbReference type="PANTHER" id="PTHR46889">
    <property type="entry name" value="TRANSPOSASE INSF FOR INSERTION SEQUENCE IS3B-RELATED"/>
    <property type="match status" value="1"/>
</dbReference>
<dbReference type="Pfam" id="PF00665">
    <property type="entry name" value="rve"/>
    <property type="match status" value="1"/>
</dbReference>
<dbReference type="Pfam" id="PF13276">
    <property type="entry name" value="HTH_21"/>
    <property type="match status" value="1"/>
</dbReference>
<name>A0A923E372_9ACTO</name>
<proteinExistence type="predicted"/>
<organism evidence="3 4">
    <name type="scientific">Schaalia hyovaginalis</name>
    <dbReference type="NCBI Taxonomy" id="29316"/>
    <lineage>
        <taxon>Bacteria</taxon>
        <taxon>Bacillati</taxon>
        <taxon>Actinomycetota</taxon>
        <taxon>Actinomycetes</taxon>
        <taxon>Actinomycetales</taxon>
        <taxon>Actinomycetaceae</taxon>
        <taxon>Schaalia</taxon>
    </lineage>
</organism>
<dbReference type="EMBL" id="JACHMK010000001">
    <property type="protein sequence ID" value="MBB6335188.1"/>
    <property type="molecule type" value="Genomic_DNA"/>
</dbReference>
<dbReference type="Pfam" id="PF13333">
    <property type="entry name" value="rve_2"/>
    <property type="match status" value="1"/>
</dbReference>
<accession>A0A923E372</accession>
<dbReference type="InterPro" id="IPR036397">
    <property type="entry name" value="RNaseH_sf"/>
</dbReference>
<dbReference type="InterPro" id="IPR050900">
    <property type="entry name" value="Transposase_IS3/IS150/IS904"/>
</dbReference>
<dbReference type="Proteomes" id="UP000617426">
    <property type="component" value="Unassembled WGS sequence"/>
</dbReference>
<dbReference type="Gene3D" id="3.30.420.10">
    <property type="entry name" value="Ribonuclease H-like superfamily/Ribonuclease H"/>
    <property type="match status" value="1"/>
</dbReference>
<dbReference type="GO" id="GO:0015074">
    <property type="term" value="P:DNA integration"/>
    <property type="evidence" value="ECO:0007669"/>
    <property type="project" value="InterPro"/>
</dbReference>
<dbReference type="PROSITE" id="PS50994">
    <property type="entry name" value="INTEGRASE"/>
    <property type="match status" value="1"/>
</dbReference>
<dbReference type="GO" id="GO:0003676">
    <property type="term" value="F:nucleic acid binding"/>
    <property type="evidence" value="ECO:0007669"/>
    <property type="project" value="InterPro"/>
</dbReference>
<dbReference type="SUPFAM" id="SSF53098">
    <property type="entry name" value="Ribonuclease H-like"/>
    <property type="match status" value="1"/>
</dbReference>
<dbReference type="PANTHER" id="PTHR46889:SF4">
    <property type="entry name" value="TRANSPOSASE INSO FOR INSERTION SEQUENCE ELEMENT IS911B-RELATED"/>
    <property type="match status" value="1"/>
</dbReference>